<dbReference type="AlphaFoldDB" id="A0A8H7CQM4"/>
<dbReference type="OrthoDB" id="3014932at2759"/>
<keyword evidence="3" id="KW-1185">Reference proteome</keyword>
<reference evidence="2" key="1">
    <citation type="submission" date="2020-05" db="EMBL/GenBank/DDBJ databases">
        <title>Mycena genomes resolve the evolution of fungal bioluminescence.</title>
        <authorList>
            <person name="Tsai I.J."/>
        </authorList>
    </citation>
    <scope>NUCLEOTIDE SEQUENCE</scope>
    <source>
        <strain evidence="2">CCC161011</strain>
    </source>
</reference>
<accession>A0A8H7CQM4</accession>
<feature type="chain" id="PRO_5034740653" evidence="1">
    <location>
        <begin position="24"/>
        <end position="191"/>
    </location>
</feature>
<organism evidence="2 3">
    <name type="scientific">Mycena venus</name>
    <dbReference type="NCBI Taxonomy" id="2733690"/>
    <lineage>
        <taxon>Eukaryota</taxon>
        <taxon>Fungi</taxon>
        <taxon>Dikarya</taxon>
        <taxon>Basidiomycota</taxon>
        <taxon>Agaricomycotina</taxon>
        <taxon>Agaricomycetes</taxon>
        <taxon>Agaricomycetidae</taxon>
        <taxon>Agaricales</taxon>
        <taxon>Marasmiineae</taxon>
        <taxon>Mycenaceae</taxon>
        <taxon>Mycena</taxon>
    </lineage>
</organism>
<comment type="caution">
    <text evidence="2">The sequence shown here is derived from an EMBL/GenBank/DDBJ whole genome shotgun (WGS) entry which is preliminary data.</text>
</comment>
<sequence>MLPTVGRLAALISVALMLSHSSAQSVTLYDITEDIPSGLPSQSVSFARSVSVSVGGTNSEGGTTYVEIIAETSLVVVEPSRTITFLSVPTTATVTFVEDASGFRGSAVIMGENTTQTGGETCGFGSDGRGTCLETLTGPSQTGVFTESGSVVPWYTLPATQRSAAQGSEVLGSTFKPLIVAAAVVTALIYA</sequence>
<evidence type="ECO:0000313" key="2">
    <source>
        <dbReference type="EMBL" id="KAF7344666.1"/>
    </source>
</evidence>
<evidence type="ECO:0000313" key="3">
    <source>
        <dbReference type="Proteomes" id="UP000620124"/>
    </source>
</evidence>
<gene>
    <name evidence="2" type="ORF">MVEN_01626800</name>
</gene>
<dbReference type="EMBL" id="JACAZI010000014">
    <property type="protein sequence ID" value="KAF7344666.1"/>
    <property type="molecule type" value="Genomic_DNA"/>
</dbReference>
<proteinExistence type="predicted"/>
<keyword evidence="1" id="KW-0732">Signal</keyword>
<name>A0A8H7CQM4_9AGAR</name>
<feature type="signal peptide" evidence="1">
    <location>
        <begin position="1"/>
        <end position="23"/>
    </location>
</feature>
<evidence type="ECO:0000256" key="1">
    <source>
        <dbReference type="SAM" id="SignalP"/>
    </source>
</evidence>
<dbReference type="Proteomes" id="UP000620124">
    <property type="component" value="Unassembled WGS sequence"/>
</dbReference>
<protein>
    <submittedName>
        <fullName evidence="2">Uncharacterized protein</fullName>
    </submittedName>
</protein>